<dbReference type="FunFam" id="3.90.1530.30:FF:000001">
    <property type="entry name" value="Chromosome partitioning protein ParB"/>
    <property type="match status" value="1"/>
</dbReference>
<dbReference type="SUPFAM" id="SSF109709">
    <property type="entry name" value="KorB DNA-binding domain-like"/>
    <property type="match status" value="1"/>
</dbReference>
<dbReference type="RefSeq" id="WP_185694328.1">
    <property type="nucleotide sequence ID" value="NZ_JACHVA010000130.1"/>
</dbReference>
<keyword evidence="2" id="KW-0159">Chromosome partition</keyword>
<evidence type="ECO:0000256" key="3">
    <source>
        <dbReference type="ARBA" id="ARBA00023125"/>
    </source>
</evidence>
<keyword evidence="7" id="KW-1185">Reference proteome</keyword>
<dbReference type="Pfam" id="PF17762">
    <property type="entry name" value="HTH_ParB"/>
    <property type="match status" value="1"/>
</dbReference>
<gene>
    <name evidence="6" type="ORF">H5P30_18130</name>
</gene>
<dbReference type="Gene3D" id="3.90.1530.30">
    <property type="match status" value="1"/>
</dbReference>
<dbReference type="InterPro" id="IPR050336">
    <property type="entry name" value="Chromosome_partition/occlusion"/>
</dbReference>
<dbReference type="InterPro" id="IPR041468">
    <property type="entry name" value="HTH_ParB/Spo0J"/>
</dbReference>
<evidence type="ECO:0000256" key="2">
    <source>
        <dbReference type="ARBA" id="ARBA00022829"/>
    </source>
</evidence>
<dbReference type="PANTHER" id="PTHR33375:SF1">
    <property type="entry name" value="CHROMOSOME-PARTITIONING PROTEIN PARB-RELATED"/>
    <property type="match status" value="1"/>
</dbReference>
<dbReference type="SMART" id="SM00470">
    <property type="entry name" value="ParB"/>
    <property type="match status" value="1"/>
</dbReference>
<evidence type="ECO:0000313" key="7">
    <source>
        <dbReference type="Proteomes" id="UP000525652"/>
    </source>
</evidence>
<evidence type="ECO:0000313" key="6">
    <source>
        <dbReference type="EMBL" id="MBC2603703.1"/>
    </source>
</evidence>
<dbReference type="InterPro" id="IPR003115">
    <property type="entry name" value="ParB_N"/>
</dbReference>
<dbReference type="Proteomes" id="UP000525652">
    <property type="component" value="Unassembled WGS sequence"/>
</dbReference>
<feature type="region of interest" description="Disordered" evidence="4">
    <location>
        <begin position="244"/>
        <end position="264"/>
    </location>
</feature>
<dbReference type="GO" id="GO:0007059">
    <property type="term" value="P:chromosome segregation"/>
    <property type="evidence" value="ECO:0007669"/>
    <property type="project" value="UniProtKB-KW"/>
</dbReference>
<proteinExistence type="inferred from homology"/>
<dbReference type="NCBIfam" id="TIGR00180">
    <property type="entry name" value="parB_part"/>
    <property type="match status" value="1"/>
</dbReference>
<evidence type="ECO:0000259" key="5">
    <source>
        <dbReference type="SMART" id="SM00470"/>
    </source>
</evidence>
<dbReference type="InterPro" id="IPR036086">
    <property type="entry name" value="ParB/Sulfiredoxin_sf"/>
</dbReference>
<sequence length="312" mass="34129">MAKPKPRLGRGLNGILSGGKETSSSGSAPKKKATPAATSAPPKRPLPPARGYQEIQVSLVKRSPYQPRKDIPTEKLQDLANSIRAEGLLQPIVVRPAGKEFELIAGERRLRAFELLNLKQIPARIMEIGDASSASLALIENLQREQLNPVEEALGYASLMKDFDLTQEETAERVGKGRATIANSLRLLHLNSEIQGFLGRGLLTTGHAKVLLGIEDPTLRGLLARRIIEEGMSVRETENQVKRLNARGSNQSTKKAADPGAENSALDSLRKDLEKHLRAPVQVKQTGKKGRIVIQFTGNDDLDRILQQLGMR</sequence>
<dbReference type="PANTHER" id="PTHR33375">
    <property type="entry name" value="CHROMOSOME-PARTITIONING PROTEIN PARB-RELATED"/>
    <property type="match status" value="1"/>
</dbReference>
<accession>A0A7X1B377</accession>
<dbReference type="GO" id="GO:0045881">
    <property type="term" value="P:positive regulation of sporulation resulting in formation of a cellular spore"/>
    <property type="evidence" value="ECO:0007669"/>
    <property type="project" value="TreeGrafter"/>
</dbReference>
<feature type="domain" description="ParB-like N-terminal" evidence="5">
    <location>
        <begin position="53"/>
        <end position="142"/>
    </location>
</feature>
<dbReference type="SUPFAM" id="SSF110849">
    <property type="entry name" value="ParB/Sulfiredoxin"/>
    <property type="match status" value="1"/>
</dbReference>
<dbReference type="Pfam" id="PF23552">
    <property type="entry name" value="ParB_C"/>
    <property type="match status" value="1"/>
</dbReference>
<protein>
    <submittedName>
        <fullName evidence="6">ParB/RepB/Spo0J family partition protein</fullName>
    </submittedName>
</protein>
<dbReference type="GO" id="GO:0003677">
    <property type="term" value="F:DNA binding"/>
    <property type="evidence" value="ECO:0007669"/>
    <property type="project" value="UniProtKB-KW"/>
</dbReference>
<reference evidence="6 7" key="1">
    <citation type="submission" date="2020-07" db="EMBL/GenBank/DDBJ databases">
        <authorList>
            <person name="Feng X."/>
        </authorList>
    </citation>
    <scope>NUCLEOTIDE SEQUENCE [LARGE SCALE GENOMIC DNA]</scope>
    <source>
        <strain evidence="6 7">JCM14086</strain>
    </source>
</reference>
<feature type="region of interest" description="Disordered" evidence="4">
    <location>
        <begin position="1"/>
        <end position="51"/>
    </location>
</feature>
<keyword evidence="3" id="KW-0238">DNA-binding</keyword>
<evidence type="ECO:0000256" key="1">
    <source>
        <dbReference type="ARBA" id="ARBA00006295"/>
    </source>
</evidence>
<dbReference type="GO" id="GO:0005694">
    <property type="term" value="C:chromosome"/>
    <property type="evidence" value="ECO:0007669"/>
    <property type="project" value="TreeGrafter"/>
</dbReference>
<comment type="caution">
    <text evidence="6">The sequence shown here is derived from an EMBL/GenBank/DDBJ whole genome shotgun (WGS) entry which is preliminary data.</text>
</comment>
<dbReference type="FunFam" id="1.10.10.2830:FF:000001">
    <property type="entry name" value="Chromosome partitioning protein ParB"/>
    <property type="match status" value="1"/>
</dbReference>
<evidence type="ECO:0000256" key="4">
    <source>
        <dbReference type="SAM" id="MobiDB-lite"/>
    </source>
</evidence>
<dbReference type="InterPro" id="IPR057240">
    <property type="entry name" value="ParB_dimer_C"/>
</dbReference>
<dbReference type="AlphaFoldDB" id="A0A7X1B377"/>
<comment type="similarity">
    <text evidence="1">Belongs to the ParB family.</text>
</comment>
<dbReference type="Pfam" id="PF02195">
    <property type="entry name" value="ParB_N"/>
    <property type="match status" value="1"/>
</dbReference>
<name>A0A7X1B377_9BACT</name>
<dbReference type="EMBL" id="JACHVA010000130">
    <property type="protein sequence ID" value="MBC2603703.1"/>
    <property type="molecule type" value="Genomic_DNA"/>
</dbReference>
<dbReference type="InterPro" id="IPR004437">
    <property type="entry name" value="ParB/RepB/Spo0J"/>
</dbReference>
<dbReference type="Gene3D" id="1.10.10.2830">
    <property type="match status" value="1"/>
</dbReference>
<feature type="compositionally biased region" description="Low complexity" evidence="4">
    <location>
        <begin position="22"/>
        <end position="41"/>
    </location>
</feature>
<dbReference type="CDD" id="cd16393">
    <property type="entry name" value="SPO0J_N"/>
    <property type="match status" value="1"/>
</dbReference>
<organism evidence="6 7">
    <name type="scientific">Puniceicoccus vermicola</name>
    <dbReference type="NCBI Taxonomy" id="388746"/>
    <lineage>
        <taxon>Bacteria</taxon>
        <taxon>Pseudomonadati</taxon>
        <taxon>Verrucomicrobiota</taxon>
        <taxon>Opitutia</taxon>
        <taxon>Puniceicoccales</taxon>
        <taxon>Puniceicoccaceae</taxon>
        <taxon>Puniceicoccus</taxon>
    </lineage>
</organism>